<keyword evidence="2" id="KW-0812">Transmembrane</keyword>
<name>A0A975PCJ9_9MICC</name>
<proteinExistence type="predicted"/>
<dbReference type="EMBL" id="CP076456">
    <property type="protein sequence ID" value="QWQ35165.1"/>
    <property type="molecule type" value="Genomic_DNA"/>
</dbReference>
<evidence type="ECO:0000256" key="2">
    <source>
        <dbReference type="SAM" id="Phobius"/>
    </source>
</evidence>
<feature type="compositionally biased region" description="Low complexity" evidence="1">
    <location>
        <begin position="59"/>
        <end position="68"/>
    </location>
</feature>
<keyword evidence="5" id="KW-1185">Reference proteome</keyword>
<dbReference type="InterPro" id="IPR018764">
    <property type="entry name" value="RskA_C"/>
</dbReference>
<protein>
    <submittedName>
        <fullName evidence="4">Anti-sigma factor</fullName>
    </submittedName>
</protein>
<dbReference type="Proteomes" id="UP000680588">
    <property type="component" value="Chromosome"/>
</dbReference>
<gene>
    <name evidence="4" type="ORF">KG104_11685</name>
</gene>
<keyword evidence="2" id="KW-1133">Transmembrane helix</keyword>
<feature type="region of interest" description="Disordered" evidence="1">
    <location>
        <begin position="241"/>
        <end position="263"/>
    </location>
</feature>
<feature type="transmembrane region" description="Helical" evidence="2">
    <location>
        <begin position="126"/>
        <end position="145"/>
    </location>
</feature>
<feature type="domain" description="Anti-sigma K factor RskA C-terminal" evidence="3">
    <location>
        <begin position="127"/>
        <end position="253"/>
    </location>
</feature>
<evidence type="ECO:0000256" key="1">
    <source>
        <dbReference type="SAM" id="MobiDB-lite"/>
    </source>
</evidence>
<feature type="region of interest" description="Disordered" evidence="1">
    <location>
        <begin position="95"/>
        <end position="117"/>
    </location>
</feature>
<dbReference type="AlphaFoldDB" id="A0A975PCJ9"/>
<accession>A0A975PCJ9</accession>
<evidence type="ECO:0000259" key="3">
    <source>
        <dbReference type="Pfam" id="PF10099"/>
    </source>
</evidence>
<organism evidence="4 5">
    <name type="scientific">Arthrobacter sunyaminii</name>
    <dbReference type="NCBI Taxonomy" id="2816859"/>
    <lineage>
        <taxon>Bacteria</taxon>
        <taxon>Bacillati</taxon>
        <taxon>Actinomycetota</taxon>
        <taxon>Actinomycetes</taxon>
        <taxon>Micrococcales</taxon>
        <taxon>Micrococcaceae</taxon>
        <taxon>Arthrobacter</taxon>
    </lineage>
</organism>
<dbReference type="KEGG" id="asun:KG104_11685"/>
<dbReference type="GO" id="GO:0005886">
    <property type="term" value="C:plasma membrane"/>
    <property type="evidence" value="ECO:0007669"/>
    <property type="project" value="InterPro"/>
</dbReference>
<keyword evidence="2" id="KW-0472">Membrane</keyword>
<sequence>MQHLHDDALTLLALGEEATDEERAHLEACPRCSADLGSFRRVVSAARLAGTANEDDDASTAGATDGTGQLFTLQAPDSAVWESIHRELNLDEELRPDPLSAPASSQPSPVASLDAARRRRRRTGPWLAAAAAAVVVAAAGTWGALGALDSNPEPVAIASVELSPLASYSDTGRAVVDELPDGKRELVVTSSSDAAQGYREVWLLAPDATSMVSLGTMEGTEGHFVLPQDLDLSKYPVVDISDEPYDGDPAHSGDSILRGQLDL</sequence>
<dbReference type="RefSeq" id="WP_207347102.1">
    <property type="nucleotide sequence ID" value="NZ_CP076456.1"/>
</dbReference>
<evidence type="ECO:0000313" key="5">
    <source>
        <dbReference type="Proteomes" id="UP000680588"/>
    </source>
</evidence>
<dbReference type="Pfam" id="PF10099">
    <property type="entry name" value="RskA_C"/>
    <property type="match status" value="1"/>
</dbReference>
<evidence type="ECO:0000313" key="4">
    <source>
        <dbReference type="EMBL" id="QWQ35165.1"/>
    </source>
</evidence>
<feature type="compositionally biased region" description="Low complexity" evidence="1">
    <location>
        <begin position="97"/>
        <end position="112"/>
    </location>
</feature>
<reference evidence="4" key="1">
    <citation type="submission" date="2021-06" db="EMBL/GenBank/DDBJ databases">
        <title>Novel species in genus Arthrobacter.</title>
        <authorList>
            <person name="Zhang G."/>
        </authorList>
    </citation>
    <scope>NUCLEOTIDE SEQUENCE</scope>
    <source>
        <strain evidence="4">Zg-ZUI122</strain>
    </source>
</reference>
<feature type="region of interest" description="Disordered" evidence="1">
    <location>
        <begin position="50"/>
        <end position="69"/>
    </location>
</feature>